<dbReference type="EMBL" id="BARW01015309">
    <property type="protein sequence ID" value="GAI93254.1"/>
    <property type="molecule type" value="Genomic_DNA"/>
</dbReference>
<evidence type="ECO:0000313" key="1">
    <source>
        <dbReference type="EMBL" id="GAI93254.1"/>
    </source>
</evidence>
<dbReference type="AlphaFoldDB" id="X1ULM3"/>
<organism evidence="1">
    <name type="scientific">marine sediment metagenome</name>
    <dbReference type="NCBI Taxonomy" id="412755"/>
    <lineage>
        <taxon>unclassified sequences</taxon>
        <taxon>metagenomes</taxon>
        <taxon>ecological metagenomes</taxon>
    </lineage>
</organism>
<name>X1ULM3_9ZZZZ</name>
<sequence>YNYVDSKTYYERKVIIFPFTSLMWLEEVIESAEASEVEEYALDNIPGEEVTA</sequence>
<accession>X1ULM3</accession>
<feature type="non-terminal residue" evidence="1">
    <location>
        <position position="1"/>
    </location>
</feature>
<reference evidence="1" key="1">
    <citation type="journal article" date="2014" name="Front. Microbiol.">
        <title>High frequency of phylogenetically diverse reductive dehalogenase-homologous genes in deep subseafloor sedimentary metagenomes.</title>
        <authorList>
            <person name="Kawai M."/>
            <person name="Futagami T."/>
            <person name="Toyoda A."/>
            <person name="Takaki Y."/>
            <person name="Nishi S."/>
            <person name="Hori S."/>
            <person name="Arai W."/>
            <person name="Tsubouchi T."/>
            <person name="Morono Y."/>
            <person name="Uchiyama I."/>
            <person name="Ito T."/>
            <person name="Fujiyama A."/>
            <person name="Inagaki F."/>
            <person name="Takami H."/>
        </authorList>
    </citation>
    <scope>NUCLEOTIDE SEQUENCE</scope>
    <source>
        <strain evidence="1">Expedition CK06-06</strain>
    </source>
</reference>
<gene>
    <name evidence="1" type="ORF">S12H4_26899</name>
</gene>
<protein>
    <submittedName>
        <fullName evidence="1">Uncharacterized protein</fullName>
    </submittedName>
</protein>
<proteinExistence type="predicted"/>
<comment type="caution">
    <text evidence="1">The sequence shown here is derived from an EMBL/GenBank/DDBJ whole genome shotgun (WGS) entry which is preliminary data.</text>
</comment>